<sequence length="67" mass="7392">MSPAATNPKAGWEVPFKYVVELARGSVPGVHHVYLLARQVLSLDVDWSYVESTEMLASENSVDPCMI</sequence>
<name>A0A438J8B9_VITVI</name>
<evidence type="ECO:0000313" key="2">
    <source>
        <dbReference type="Proteomes" id="UP000288805"/>
    </source>
</evidence>
<organism evidence="1 2">
    <name type="scientific">Vitis vinifera</name>
    <name type="common">Grape</name>
    <dbReference type="NCBI Taxonomy" id="29760"/>
    <lineage>
        <taxon>Eukaryota</taxon>
        <taxon>Viridiplantae</taxon>
        <taxon>Streptophyta</taxon>
        <taxon>Embryophyta</taxon>
        <taxon>Tracheophyta</taxon>
        <taxon>Spermatophyta</taxon>
        <taxon>Magnoliopsida</taxon>
        <taxon>eudicotyledons</taxon>
        <taxon>Gunneridae</taxon>
        <taxon>Pentapetalae</taxon>
        <taxon>rosids</taxon>
        <taxon>Vitales</taxon>
        <taxon>Vitaceae</taxon>
        <taxon>Viteae</taxon>
        <taxon>Vitis</taxon>
    </lineage>
</organism>
<dbReference type="EMBL" id="QGNW01000057">
    <property type="protein sequence ID" value="RVX05209.1"/>
    <property type="molecule type" value="Genomic_DNA"/>
</dbReference>
<gene>
    <name evidence="1" type="primary">SPS_1</name>
    <name evidence="1" type="ORF">CK203_020042</name>
</gene>
<evidence type="ECO:0000313" key="1">
    <source>
        <dbReference type="EMBL" id="RVX05209.1"/>
    </source>
</evidence>
<dbReference type="AlphaFoldDB" id="A0A438J8B9"/>
<protein>
    <submittedName>
        <fullName evidence="1">Putative sucrose-phosphate synthase</fullName>
    </submittedName>
</protein>
<reference evidence="1 2" key="1">
    <citation type="journal article" date="2018" name="PLoS Genet.">
        <title>Population sequencing reveals clonal diversity and ancestral inbreeding in the grapevine cultivar Chardonnay.</title>
        <authorList>
            <person name="Roach M.J."/>
            <person name="Johnson D.L."/>
            <person name="Bohlmann J."/>
            <person name="van Vuuren H.J."/>
            <person name="Jones S.J."/>
            <person name="Pretorius I.S."/>
            <person name="Schmidt S.A."/>
            <person name="Borneman A.R."/>
        </authorList>
    </citation>
    <scope>NUCLEOTIDE SEQUENCE [LARGE SCALE GENOMIC DNA]</scope>
    <source>
        <strain evidence="2">cv. Chardonnay</strain>
        <tissue evidence="1">Leaf</tissue>
    </source>
</reference>
<accession>A0A438J8B9</accession>
<comment type="caution">
    <text evidence="1">The sequence shown here is derived from an EMBL/GenBank/DDBJ whole genome shotgun (WGS) entry which is preliminary data.</text>
</comment>
<proteinExistence type="predicted"/>
<dbReference type="Proteomes" id="UP000288805">
    <property type="component" value="Unassembled WGS sequence"/>
</dbReference>